<evidence type="ECO:0000313" key="3">
    <source>
        <dbReference type="Proteomes" id="UP000198882"/>
    </source>
</evidence>
<feature type="region of interest" description="Disordered" evidence="1">
    <location>
        <begin position="18"/>
        <end position="59"/>
    </location>
</feature>
<feature type="compositionally biased region" description="Acidic residues" evidence="1">
    <location>
        <begin position="359"/>
        <end position="395"/>
    </location>
</feature>
<dbReference type="AlphaFoldDB" id="A0A1G9A8M3"/>
<organism evidence="2 3">
    <name type="scientific">Natronorubrum texcoconense</name>
    <dbReference type="NCBI Taxonomy" id="1095776"/>
    <lineage>
        <taxon>Archaea</taxon>
        <taxon>Methanobacteriati</taxon>
        <taxon>Methanobacteriota</taxon>
        <taxon>Stenosarchaea group</taxon>
        <taxon>Halobacteria</taxon>
        <taxon>Halobacteriales</taxon>
        <taxon>Natrialbaceae</taxon>
        <taxon>Natronorubrum</taxon>
    </lineage>
</organism>
<evidence type="ECO:0000313" key="2">
    <source>
        <dbReference type="EMBL" id="SDK23722.1"/>
    </source>
</evidence>
<feature type="compositionally biased region" description="Polar residues" evidence="1">
    <location>
        <begin position="449"/>
        <end position="459"/>
    </location>
</feature>
<accession>A0A1G9A8M3</accession>
<dbReference type="RefSeq" id="WP_245724205.1">
    <property type="nucleotide sequence ID" value="NZ_FNFE01000003.1"/>
</dbReference>
<reference evidence="3" key="1">
    <citation type="submission" date="2016-10" db="EMBL/GenBank/DDBJ databases">
        <authorList>
            <person name="Varghese N."/>
            <person name="Submissions S."/>
        </authorList>
    </citation>
    <scope>NUCLEOTIDE SEQUENCE [LARGE SCALE GENOMIC DNA]</scope>
    <source>
        <strain evidence="3">B4,CECT 8067,JCM 17497</strain>
    </source>
</reference>
<feature type="region of interest" description="Disordered" evidence="1">
    <location>
        <begin position="359"/>
        <end position="459"/>
    </location>
</feature>
<evidence type="ECO:0008006" key="4">
    <source>
        <dbReference type="Google" id="ProtNLM"/>
    </source>
</evidence>
<gene>
    <name evidence="2" type="ORF">SAMN04515672_2624</name>
</gene>
<dbReference type="Proteomes" id="UP000198882">
    <property type="component" value="Unassembled WGS sequence"/>
</dbReference>
<keyword evidence="3" id="KW-1185">Reference proteome</keyword>
<proteinExistence type="predicted"/>
<feature type="compositionally biased region" description="Acidic residues" evidence="1">
    <location>
        <begin position="38"/>
        <end position="47"/>
    </location>
</feature>
<name>A0A1G9A8M3_9EURY</name>
<sequence length="459" mass="49203">MNRRTLLKGVAVGSIVPATSVATTPAGAQDGGTSSDDSNPDDAEPDDTAPGPDEADNGPVSVRIVEIPEAVTGGALLDWTVEVENPTDEPIRPTIEYTVDGESLGTVTLTVDPGETVQPTAPSYQTEPVATADSVTVRVEANGDSDERTVQILPTQELDEALQFPAPELTVEPETTVHFEVGAVDPDAPQTTTWWVDGERVGDTFADPWQGTYFFEQDAHYWQETFEAQGTSEVVAGVDVDGEQYRASWTVTVAPGGLADPTIEAARPEAGILEFDREDPSPTTLEIDVADPDGNLDRVVWWLTQADAILGVSEVSGASDTATLTVDDDLCHTCVVVPWVITGDGTFTSEFLWEVDDVDVDFGEPDDDPSEPDDPTDPDDPGVEPDDPADPDDPDEPVKEPEQPRDEPKGSRDRHDGPHTDPEKPDDKHDQHGSDDAKPRDDHTKTKASDSTPDGDCST</sequence>
<dbReference type="EMBL" id="FNFE01000003">
    <property type="protein sequence ID" value="SDK23722.1"/>
    <property type="molecule type" value="Genomic_DNA"/>
</dbReference>
<protein>
    <recommendedName>
        <fullName evidence="4">CARDB protein</fullName>
    </recommendedName>
</protein>
<feature type="compositionally biased region" description="Basic and acidic residues" evidence="1">
    <location>
        <begin position="396"/>
        <end position="448"/>
    </location>
</feature>
<evidence type="ECO:0000256" key="1">
    <source>
        <dbReference type="SAM" id="MobiDB-lite"/>
    </source>
</evidence>